<dbReference type="OrthoDB" id="682018at2759"/>
<dbReference type="InterPro" id="IPR006456">
    <property type="entry name" value="ZF_HD_homeobox_Cys/His_dimer"/>
</dbReference>
<evidence type="ECO:0000256" key="1">
    <source>
        <dbReference type="ARBA" id="ARBA00004496"/>
    </source>
</evidence>
<dbReference type="Gramene" id="KQJ89503">
    <property type="protein sequence ID" value="KQJ89503"/>
    <property type="gene ID" value="BRADI_4g26093v3"/>
</dbReference>
<evidence type="ECO:0000313" key="8">
    <source>
        <dbReference type="EnsemblPlants" id="KQJ89503"/>
    </source>
</evidence>
<dbReference type="GO" id="GO:0005737">
    <property type="term" value="C:cytoplasm"/>
    <property type="evidence" value="ECO:0007669"/>
    <property type="project" value="UniProtKB-SubCell"/>
</dbReference>
<evidence type="ECO:0000256" key="2">
    <source>
        <dbReference type="ARBA" id="ARBA00022490"/>
    </source>
</evidence>
<evidence type="ECO:0000256" key="5">
    <source>
        <dbReference type="ARBA" id="ARBA00022833"/>
    </source>
</evidence>
<reference evidence="7 8" key="1">
    <citation type="journal article" date="2010" name="Nature">
        <title>Genome sequencing and analysis of the model grass Brachypodium distachyon.</title>
        <authorList>
            <consortium name="International Brachypodium Initiative"/>
        </authorList>
    </citation>
    <scope>NUCLEOTIDE SEQUENCE [LARGE SCALE GENOMIC DNA]</scope>
    <source>
        <strain evidence="7 8">Bd21</strain>
    </source>
</reference>
<protein>
    <recommendedName>
        <fullName evidence="6">ZF-HD dimerization-type domain-containing protein</fullName>
    </recommendedName>
</protein>
<comment type="subcellular location">
    <subcellularLocation>
        <location evidence="1">Cytoplasm</location>
    </subcellularLocation>
</comment>
<dbReference type="InParanoid" id="A0A0Q3EPZ9"/>
<dbReference type="GO" id="GO:0003700">
    <property type="term" value="F:DNA-binding transcription factor activity"/>
    <property type="evidence" value="ECO:0000318"/>
    <property type="project" value="GO_Central"/>
</dbReference>
<dbReference type="Pfam" id="PF04770">
    <property type="entry name" value="ZF-HD_dimer"/>
    <property type="match status" value="1"/>
</dbReference>
<proteinExistence type="predicted"/>
<dbReference type="PROSITE" id="PS51523">
    <property type="entry name" value="ZF_HD_DIMER"/>
    <property type="match status" value="1"/>
</dbReference>
<feature type="domain" description="ZF-HD dimerization-type" evidence="6">
    <location>
        <begin position="28"/>
        <end position="76"/>
    </location>
</feature>
<evidence type="ECO:0000313" key="9">
    <source>
        <dbReference type="Proteomes" id="UP000008810"/>
    </source>
</evidence>
<keyword evidence="4" id="KW-0863">Zinc-finger</keyword>
<dbReference type="PANTHER" id="PTHR31948:SF162">
    <property type="entry name" value="MINI ZINC FINGER PROTEIN 2"/>
    <property type="match status" value="1"/>
</dbReference>
<organism evidence="7">
    <name type="scientific">Brachypodium distachyon</name>
    <name type="common">Purple false brome</name>
    <name type="synonym">Trachynia distachya</name>
    <dbReference type="NCBI Taxonomy" id="15368"/>
    <lineage>
        <taxon>Eukaryota</taxon>
        <taxon>Viridiplantae</taxon>
        <taxon>Streptophyta</taxon>
        <taxon>Embryophyta</taxon>
        <taxon>Tracheophyta</taxon>
        <taxon>Spermatophyta</taxon>
        <taxon>Magnoliopsida</taxon>
        <taxon>Liliopsida</taxon>
        <taxon>Poales</taxon>
        <taxon>Poaceae</taxon>
        <taxon>BOP clade</taxon>
        <taxon>Pooideae</taxon>
        <taxon>Stipodae</taxon>
        <taxon>Brachypodieae</taxon>
        <taxon>Brachypodium</taxon>
    </lineage>
</organism>
<keyword evidence="3" id="KW-0479">Metal-binding</keyword>
<keyword evidence="9" id="KW-1185">Reference proteome</keyword>
<reference evidence="8" key="3">
    <citation type="submission" date="2018-08" db="UniProtKB">
        <authorList>
            <consortium name="EnsemblPlants"/>
        </authorList>
    </citation>
    <scope>IDENTIFICATION</scope>
    <source>
        <strain evidence="8">cv. Bd21</strain>
    </source>
</reference>
<sequence>MSSSFLPEQQNGPASAQLNGLVTPVVCYTKCMRNHASPFGRHNVDGCGEFMASGSDPMAALTCAACGCHRNYHLREITYEFYVLPPLPTVISLLNS</sequence>
<keyword evidence="2" id="KW-0963">Cytoplasm</keyword>
<dbReference type="GO" id="GO:0006355">
    <property type="term" value="P:regulation of DNA-templated transcription"/>
    <property type="evidence" value="ECO:0000318"/>
    <property type="project" value="GO_Central"/>
</dbReference>
<reference evidence="7" key="2">
    <citation type="submission" date="2017-06" db="EMBL/GenBank/DDBJ databases">
        <title>WGS assembly of Brachypodium distachyon.</title>
        <authorList>
            <consortium name="The International Brachypodium Initiative"/>
            <person name="Lucas S."/>
            <person name="Harmon-Smith M."/>
            <person name="Lail K."/>
            <person name="Tice H."/>
            <person name="Grimwood J."/>
            <person name="Bruce D."/>
            <person name="Barry K."/>
            <person name="Shu S."/>
            <person name="Lindquist E."/>
            <person name="Wang M."/>
            <person name="Pitluck S."/>
            <person name="Vogel J.P."/>
            <person name="Garvin D.F."/>
            <person name="Mockler T.C."/>
            <person name="Schmutz J."/>
            <person name="Rokhsar D."/>
            <person name="Bevan M.W."/>
        </authorList>
    </citation>
    <scope>NUCLEOTIDE SEQUENCE</scope>
    <source>
        <strain evidence="7">Bd21</strain>
    </source>
</reference>
<dbReference type="GO" id="GO:0000976">
    <property type="term" value="F:transcription cis-regulatory region binding"/>
    <property type="evidence" value="ECO:0000318"/>
    <property type="project" value="GO_Central"/>
</dbReference>
<name>A0A0Q3EPZ9_BRADI</name>
<accession>A0A0Q3EPZ9</accession>
<evidence type="ECO:0000256" key="3">
    <source>
        <dbReference type="ARBA" id="ARBA00022723"/>
    </source>
</evidence>
<dbReference type="Proteomes" id="UP000008810">
    <property type="component" value="Chromosome 4"/>
</dbReference>
<dbReference type="STRING" id="15368.A0A0Q3EPZ9"/>
<evidence type="ECO:0000256" key="4">
    <source>
        <dbReference type="ARBA" id="ARBA00022771"/>
    </source>
</evidence>
<dbReference type="GO" id="GO:0005634">
    <property type="term" value="C:nucleus"/>
    <property type="evidence" value="ECO:0000318"/>
    <property type="project" value="GO_Central"/>
</dbReference>
<dbReference type="PANTHER" id="PTHR31948">
    <property type="entry name" value="ZINC-FINGER HOMEODOMAIN PROTEIN 2"/>
    <property type="match status" value="1"/>
</dbReference>
<dbReference type="EMBL" id="CM000883">
    <property type="protein sequence ID" value="KQJ89503.1"/>
    <property type="molecule type" value="Genomic_DNA"/>
</dbReference>
<dbReference type="EnsemblPlants" id="KQJ89503">
    <property type="protein sequence ID" value="KQJ89503"/>
    <property type="gene ID" value="BRADI_4g26093v3"/>
</dbReference>
<dbReference type="AlphaFoldDB" id="A0A0Q3EPZ9"/>
<dbReference type="GO" id="GO:0008270">
    <property type="term" value="F:zinc ion binding"/>
    <property type="evidence" value="ECO:0007669"/>
    <property type="project" value="UniProtKB-KW"/>
</dbReference>
<evidence type="ECO:0000313" key="7">
    <source>
        <dbReference type="EMBL" id="KQJ89503.1"/>
    </source>
</evidence>
<gene>
    <name evidence="7" type="ORF">BRADI_4g26093v3</name>
</gene>
<dbReference type="NCBIfam" id="TIGR01566">
    <property type="entry name" value="ZF_HD_prot_N"/>
    <property type="match status" value="1"/>
</dbReference>
<evidence type="ECO:0000259" key="6">
    <source>
        <dbReference type="PROSITE" id="PS51523"/>
    </source>
</evidence>
<keyword evidence="5" id="KW-0862">Zinc</keyword>